<dbReference type="RefSeq" id="WP_115469153.1">
    <property type="nucleotide sequence ID" value="NZ_QKRA01000009.1"/>
</dbReference>
<evidence type="ECO:0000313" key="3">
    <source>
        <dbReference type="EMBL" id="RDL43202.1"/>
    </source>
</evidence>
<dbReference type="SUPFAM" id="SSF55781">
    <property type="entry name" value="GAF domain-like"/>
    <property type="match status" value="1"/>
</dbReference>
<sequence>MFTIDIDETLSARDFYFELNNQLDALLSGERDLICNAAQFSAFIMQTLPNLNWAGLYFVRQEELVLGPYVGKVACTRIPFSKGVCGAAARSGKIQKINDVHIIEDHIACDAASNAELVLPIIVDGKIKAVFDIDSPLKNRFSDEDQHGIAMLVETFTSSSDWNWQIL</sequence>
<dbReference type="GO" id="GO:0033745">
    <property type="term" value="F:L-methionine-(R)-S-oxide reductase activity"/>
    <property type="evidence" value="ECO:0007669"/>
    <property type="project" value="TreeGrafter"/>
</dbReference>
<comment type="caution">
    <text evidence="3">The sequence shown here is derived from an EMBL/GenBank/DDBJ whole genome shotgun (WGS) entry which is preliminary data.</text>
</comment>
<dbReference type="InterPro" id="IPR029016">
    <property type="entry name" value="GAF-like_dom_sf"/>
</dbReference>
<gene>
    <name evidence="3" type="ORF">DN730_16005</name>
</gene>
<name>A0A370U5Z5_9GAMM</name>
<dbReference type="AlphaFoldDB" id="A0A370U5Z5"/>
<dbReference type="OrthoDB" id="9796252at2"/>
<dbReference type="Proteomes" id="UP000254326">
    <property type="component" value="Unassembled WGS sequence"/>
</dbReference>
<proteinExistence type="inferred from homology"/>
<dbReference type="GO" id="GO:0005829">
    <property type="term" value="C:cytosol"/>
    <property type="evidence" value="ECO:0007669"/>
    <property type="project" value="TreeGrafter"/>
</dbReference>
<dbReference type="Gene3D" id="3.30.450.40">
    <property type="match status" value="1"/>
</dbReference>
<reference evidence="3 4" key="1">
    <citation type="submission" date="2018-06" db="EMBL/GenBank/DDBJ databases">
        <title>Marinomonas sp. YLB-05 draft genome sequence.</title>
        <authorList>
            <person name="Yu L."/>
            <person name="Tang X."/>
        </authorList>
    </citation>
    <scope>NUCLEOTIDE SEQUENCE [LARGE SCALE GENOMIC DNA]</scope>
    <source>
        <strain evidence="3 4">YLB-05</strain>
    </source>
</reference>
<dbReference type="PANTHER" id="PTHR21021:SF15">
    <property type="entry name" value="FREE METHIONINE-R-SULFOXIDE REDUCTASE"/>
    <property type="match status" value="1"/>
</dbReference>
<dbReference type="PANTHER" id="PTHR21021">
    <property type="entry name" value="GAF/PUTATIVE CYTOSKELETAL PROTEIN"/>
    <property type="match status" value="1"/>
</dbReference>
<accession>A0A370U5Z5</accession>
<comment type="similarity">
    <text evidence="1">Belongs to the free Met sulfoxide reductase family.</text>
</comment>
<dbReference type="FunFam" id="3.30.450.40:FF:000008">
    <property type="entry name" value="GAF domain-containing proteins"/>
    <property type="match status" value="1"/>
</dbReference>
<protein>
    <submittedName>
        <fullName evidence="3">GAF domain-containing protein</fullName>
    </submittedName>
</protein>
<organism evidence="3 4">
    <name type="scientific">Marinomonas piezotolerans</name>
    <dbReference type="NCBI Taxonomy" id="2213058"/>
    <lineage>
        <taxon>Bacteria</taxon>
        <taxon>Pseudomonadati</taxon>
        <taxon>Pseudomonadota</taxon>
        <taxon>Gammaproteobacteria</taxon>
        <taxon>Oceanospirillales</taxon>
        <taxon>Oceanospirillaceae</taxon>
        <taxon>Marinomonas</taxon>
    </lineage>
</organism>
<dbReference type="EMBL" id="QKRA01000009">
    <property type="protein sequence ID" value="RDL43202.1"/>
    <property type="molecule type" value="Genomic_DNA"/>
</dbReference>
<keyword evidence="4" id="KW-1185">Reference proteome</keyword>
<dbReference type="InterPro" id="IPR003018">
    <property type="entry name" value="GAF"/>
</dbReference>
<evidence type="ECO:0000259" key="2">
    <source>
        <dbReference type="Pfam" id="PF13185"/>
    </source>
</evidence>
<evidence type="ECO:0000256" key="1">
    <source>
        <dbReference type="ARBA" id="ARBA00038454"/>
    </source>
</evidence>
<feature type="domain" description="GAF" evidence="2">
    <location>
        <begin position="43"/>
        <end position="154"/>
    </location>
</feature>
<dbReference type="Pfam" id="PF13185">
    <property type="entry name" value="GAF_2"/>
    <property type="match status" value="1"/>
</dbReference>
<evidence type="ECO:0000313" key="4">
    <source>
        <dbReference type="Proteomes" id="UP000254326"/>
    </source>
</evidence>
<dbReference type="InterPro" id="IPR051330">
    <property type="entry name" value="Phosphatase_reg/MetRdx"/>
</dbReference>